<sequence length="128" mass="14599">MHVKTSPHSTHPHHHKQTKHNTTKSNSTPDNHNNTSPTNKQTNKQTAHKPQTQPIPLILAPRCIRAPISNTAKHTHLVLTLVTNSQCRSREKSCRIFAIREEENTICSCHCFLFRPPHPPSVPLRSRF</sequence>
<feature type="compositionally biased region" description="Polar residues" evidence="1">
    <location>
        <begin position="30"/>
        <end position="54"/>
    </location>
</feature>
<protein>
    <submittedName>
        <fullName evidence="2">Uncharacterized protein</fullName>
    </submittedName>
</protein>
<accession>A0A6A6BGA0</accession>
<reference evidence="2" key="1">
    <citation type="journal article" date="2020" name="Stud. Mycol.">
        <title>101 Dothideomycetes genomes: a test case for predicting lifestyles and emergence of pathogens.</title>
        <authorList>
            <person name="Haridas S."/>
            <person name="Albert R."/>
            <person name="Binder M."/>
            <person name="Bloem J."/>
            <person name="Labutti K."/>
            <person name="Salamov A."/>
            <person name="Andreopoulos B."/>
            <person name="Baker S."/>
            <person name="Barry K."/>
            <person name="Bills G."/>
            <person name="Bluhm B."/>
            <person name="Cannon C."/>
            <person name="Castanera R."/>
            <person name="Culley D."/>
            <person name="Daum C."/>
            <person name="Ezra D."/>
            <person name="Gonzalez J."/>
            <person name="Henrissat B."/>
            <person name="Kuo A."/>
            <person name="Liang C."/>
            <person name="Lipzen A."/>
            <person name="Lutzoni F."/>
            <person name="Magnuson J."/>
            <person name="Mondo S."/>
            <person name="Nolan M."/>
            <person name="Ohm R."/>
            <person name="Pangilinan J."/>
            <person name="Park H.-J."/>
            <person name="Ramirez L."/>
            <person name="Alfaro M."/>
            <person name="Sun H."/>
            <person name="Tritt A."/>
            <person name="Yoshinaga Y."/>
            <person name="Zwiers L.-H."/>
            <person name="Turgeon B."/>
            <person name="Goodwin S."/>
            <person name="Spatafora J."/>
            <person name="Crous P."/>
            <person name="Grigoriev I."/>
        </authorList>
    </citation>
    <scope>NUCLEOTIDE SEQUENCE</scope>
    <source>
        <strain evidence="2">CBS 121167</strain>
    </source>
</reference>
<dbReference type="Proteomes" id="UP000799438">
    <property type="component" value="Unassembled WGS sequence"/>
</dbReference>
<proteinExistence type="predicted"/>
<evidence type="ECO:0000313" key="3">
    <source>
        <dbReference type="Proteomes" id="UP000799438"/>
    </source>
</evidence>
<feature type="compositionally biased region" description="Basic residues" evidence="1">
    <location>
        <begin position="1"/>
        <end position="22"/>
    </location>
</feature>
<dbReference type="GeneID" id="54297869"/>
<organism evidence="2 3">
    <name type="scientific">Aplosporella prunicola CBS 121167</name>
    <dbReference type="NCBI Taxonomy" id="1176127"/>
    <lineage>
        <taxon>Eukaryota</taxon>
        <taxon>Fungi</taxon>
        <taxon>Dikarya</taxon>
        <taxon>Ascomycota</taxon>
        <taxon>Pezizomycotina</taxon>
        <taxon>Dothideomycetes</taxon>
        <taxon>Dothideomycetes incertae sedis</taxon>
        <taxon>Botryosphaeriales</taxon>
        <taxon>Aplosporellaceae</taxon>
        <taxon>Aplosporella</taxon>
    </lineage>
</organism>
<name>A0A6A6BGA0_9PEZI</name>
<evidence type="ECO:0000256" key="1">
    <source>
        <dbReference type="SAM" id="MobiDB-lite"/>
    </source>
</evidence>
<feature type="region of interest" description="Disordered" evidence="1">
    <location>
        <begin position="1"/>
        <end position="55"/>
    </location>
</feature>
<dbReference type="AlphaFoldDB" id="A0A6A6BGA0"/>
<dbReference type="EMBL" id="ML995484">
    <property type="protein sequence ID" value="KAF2142433.1"/>
    <property type="molecule type" value="Genomic_DNA"/>
</dbReference>
<evidence type="ECO:0000313" key="2">
    <source>
        <dbReference type="EMBL" id="KAF2142433.1"/>
    </source>
</evidence>
<keyword evidence="3" id="KW-1185">Reference proteome</keyword>
<gene>
    <name evidence="2" type="ORF">K452DRAFT_286853</name>
</gene>
<dbReference type="RefSeq" id="XP_033398145.1">
    <property type="nucleotide sequence ID" value="XM_033540373.1"/>
</dbReference>